<protein>
    <submittedName>
        <fullName evidence="5">Threonine-rich GPI-anchored glycoprotein</fullName>
    </submittedName>
</protein>
<dbReference type="Proteomes" id="UP000727407">
    <property type="component" value="Unassembled WGS sequence"/>
</dbReference>
<feature type="compositionally biased region" description="Low complexity" evidence="2">
    <location>
        <begin position="463"/>
        <end position="473"/>
    </location>
</feature>
<dbReference type="OrthoDB" id="10055523at2759"/>
<reference evidence="5" key="1">
    <citation type="submission" date="2020-07" db="EMBL/GenBank/DDBJ databases">
        <title>Clarias magur genome sequencing, assembly and annotation.</title>
        <authorList>
            <person name="Kushwaha B."/>
            <person name="Kumar R."/>
            <person name="Das P."/>
            <person name="Joshi C.G."/>
            <person name="Kumar D."/>
            <person name="Nagpure N.S."/>
            <person name="Pandey M."/>
            <person name="Agarwal S."/>
            <person name="Srivastava S."/>
            <person name="Singh M."/>
            <person name="Sahoo L."/>
            <person name="Jayasankar P."/>
            <person name="Meher P.K."/>
            <person name="Koringa P.G."/>
            <person name="Iquebal M.A."/>
            <person name="Das S.P."/>
            <person name="Bit A."/>
            <person name="Patnaik S."/>
            <person name="Patel N."/>
            <person name="Shah T.M."/>
            <person name="Hinsu A."/>
            <person name="Jena J.K."/>
        </authorList>
    </citation>
    <scope>NUCLEOTIDE SEQUENCE</scope>
    <source>
        <strain evidence="5">CIFAMagur01</strain>
        <tissue evidence="5">Testis</tissue>
    </source>
</reference>
<proteinExistence type="predicted"/>
<keyword evidence="1" id="KW-0245">EGF-like domain</keyword>
<accession>A0A8J4WSF3</accession>
<evidence type="ECO:0000256" key="2">
    <source>
        <dbReference type="SAM" id="MobiDB-lite"/>
    </source>
</evidence>
<feature type="compositionally biased region" description="Polar residues" evidence="2">
    <location>
        <begin position="481"/>
        <end position="490"/>
    </location>
</feature>
<feature type="compositionally biased region" description="Polar residues" evidence="2">
    <location>
        <begin position="288"/>
        <end position="311"/>
    </location>
</feature>
<keyword evidence="3" id="KW-0812">Transmembrane</keyword>
<feature type="region of interest" description="Disordered" evidence="2">
    <location>
        <begin position="463"/>
        <end position="514"/>
    </location>
</feature>
<evidence type="ECO:0000256" key="1">
    <source>
        <dbReference type="PROSITE-ProRule" id="PRU00076"/>
    </source>
</evidence>
<evidence type="ECO:0000256" key="3">
    <source>
        <dbReference type="SAM" id="Phobius"/>
    </source>
</evidence>
<keyword evidence="6" id="KW-1185">Reference proteome</keyword>
<feature type="compositionally biased region" description="Polar residues" evidence="2">
    <location>
        <begin position="175"/>
        <end position="189"/>
    </location>
</feature>
<evidence type="ECO:0000313" key="5">
    <source>
        <dbReference type="EMBL" id="KAF5891404.1"/>
    </source>
</evidence>
<dbReference type="EMBL" id="QNUK01000588">
    <property type="protein sequence ID" value="KAF5891404.1"/>
    <property type="molecule type" value="Genomic_DNA"/>
</dbReference>
<comment type="caution">
    <text evidence="1">Lacks conserved residue(s) required for the propagation of feature annotation.</text>
</comment>
<feature type="region of interest" description="Disordered" evidence="2">
    <location>
        <begin position="555"/>
        <end position="588"/>
    </location>
</feature>
<dbReference type="PROSITE" id="PS50026">
    <property type="entry name" value="EGF_3"/>
    <property type="match status" value="1"/>
</dbReference>
<feature type="domain" description="EGF-like" evidence="4">
    <location>
        <begin position="731"/>
        <end position="771"/>
    </location>
</feature>
<evidence type="ECO:0000259" key="4">
    <source>
        <dbReference type="PROSITE" id="PS50026"/>
    </source>
</evidence>
<feature type="compositionally biased region" description="Basic and acidic residues" evidence="2">
    <location>
        <begin position="359"/>
        <end position="379"/>
    </location>
</feature>
<dbReference type="InterPro" id="IPR000742">
    <property type="entry name" value="EGF"/>
</dbReference>
<feature type="compositionally biased region" description="Polar residues" evidence="2">
    <location>
        <begin position="380"/>
        <end position="389"/>
    </location>
</feature>
<feature type="region of interest" description="Disordered" evidence="2">
    <location>
        <begin position="408"/>
        <end position="450"/>
    </location>
</feature>
<feature type="non-terminal residue" evidence="5">
    <location>
        <position position="1"/>
    </location>
</feature>
<sequence length="945" mass="102313">FNSSEEDPDSSQTPYTGTDRDLGSVSQGGSTGATRLPDIFLLGSESVPQGGAHSGSGDKTRLRVVPQEIGHNGQEKAVSVIFDPVHTAATHSLTDTRLSFTEKEHGSSIVGAGTPHRGLSSHMLSAAINVNTLLHTTEVHSGNTHKDFARTQESKSGDITVMSSAPTASPPYLTTPGSSASVTESQTLESPRFHMSDVSVMSSSYGASEDTSTTHNSRTTLFSNHTNPDLSVTGGSDTLVVPVSDLTVSEFGDMTSVREGAPSTSAYTEETESIRTHRLPRSTLPDGNVSNHTYSSLFDDPSSTESPTASGSHPHIDTSALTDGHVDAPENITTTDRMRTEDSSYTLSYTRDTTSPDSTRTHASDTEHTTLERTSDADTQHTSSGIGPTRSYLSFVTWMRQGFTWTPTSYPGEGAGSDNPHTITTRGNDLTATVHGGHAPYDTTEAQPSTDVSTHILNENENENAATATSSPSHHADPRTATVTQHAASTSREHPEAPTSPNAAVTPPSRLTSPYAMINSSTIHTSQTSHPVTTTHTSSHLTTLGKMAIVPGPDTTTQQAHTDARSHPGTHTPVIAPTSSHTSGTHKDWSQKGRVFITEDRPAIIGAETFQVLLQVVLEENLPPNARLDEVEHFLRNVAGYQRQDVTWHSVAVLQSVVTFRTAGAVSWLGRAESLLKKAGLRPLPKQGVFVSGIRVKNITVGGLHSDVCSWLFSCPSNFFCISSEGNISCRSMCHSEYCKNHGICVHRTGQNPLCQCPVGEDFWFMGQRCDLRMTRQRLAGVCFGVLVAIAALMALLAYLAVLRFKRMLIQAKAEQTQSSYRRFNHFDELSARFWRRSWPGSTDSLDNTAFSHSDELLHMRALDRPCCYHDDTLSIASTYPDSVTHLNTVYPHGSQYHWDMSTCSLADGVVDSGKASDLSVCSWPIEPIQWTPFPLLQQLRNSNT</sequence>
<feature type="compositionally biased region" description="Polar residues" evidence="2">
    <location>
        <begin position="419"/>
        <end position="431"/>
    </location>
</feature>
<feature type="non-terminal residue" evidence="5">
    <location>
        <position position="945"/>
    </location>
</feature>
<feature type="transmembrane region" description="Helical" evidence="3">
    <location>
        <begin position="779"/>
        <end position="803"/>
    </location>
</feature>
<keyword evidence="3" id="KW-1133">Transmembrane helix</keyword>
<feature type="region of interest" description="Disordered" evidence="2">
    <location>
        <begin position="1"/>
        <end position="34"/>
    </location>
</feature>
<gene>
    <name evidence="5" type="ORF">DAT39_018884</name>
</gene>
<evidence type="ECO:0000313" key="6">
    <source>
        <dbReference type="Proteomes" id="UP000727407"/>
    </source>
</evidence>
<name>A0A8J4WSF3_CLAMG</name>
<feature type="region of interest" description="Disordered" evidence="2">
    <location>
        <begin position="151"/>
        <end position="191"/>
    </location>
</feature>
<feature type="region of interest" description="Disordered" evidence="2">
    <location>
        <begin position="252"/>
        <end position="389"/>
    </location>
</feature>
<dbReference type="AlphaFoldDB" id="A0A8J4WSF3"/>
<organism evidence="5 6">
    <name type="scientific">Clarias magur</name>
    <name type="common">Asian catfish</name>
    <name type="synonym">Macropteronotus magur</name>
    <dbReference type="NCBI Taxonomy" id="1594786"/>
    <lineage>
        <taxon>Eukaryota</taxon>
        <taxon>Metazoa</taxon>
        <taxon>Chordata</taxon>
        <taxon>Craniata</taxon>
        <taxon>Vertebrata</taxon>
        <taxon>Euteleostomi</taxon>
        <taxon>Actinopterygii</taxon>
        <taxon>Neopterygii</taxon>
        <taxon>Teleostei</taxon>
        <taxon>Ostariophysi</taxon>
        <taxon>Siluriformes</taxon>
        <taxon>Clariidae</taxon>
        <taxon>Clarias</taxon>
    </lineage>
</organism>
<comment type="caution">
    <text evidence="5">The sequence shown here is derived from an EMBL/GenBank/DDBJ whole genome shotgun (WGS) entry which is preliminary data.</text>
</comment>
<keyword evidence="3" id="KW-0472">Membrane</keyword>
<dbReference type="Gene3D" id="2.10.25.10">
    <property type="entry name" value="Laminin"/>
    <property type="match status" value="1"/>
</dbReference>